<dbReference type="AlphaFoldDB" id="A0A448WE51"/>
<evidence type="ECO:0000313" key="3">
    <source>
        <dbReference type="EMBL" id="VEL09485.1"/>
    </source>
</evidence>
<dbReference type="Pfam" id="PF00595">
    <property type="entry name" value="PDZ"/>
    <property type="match status" value="1"/>
</dbReference>
<evidence type="ECO:0000313" key="4">
    <source>
        <dbReference type="Proteomes" id="UP000784294"/>
    </source>
</evidence>
<reference evidence="3" key="1">
    <citation type="submission" date="2018-11" db="EMBL/GenBank/DDBJ databases">
        <authorList>
            <consortium name="Pathogen Informatics"/>
        </authorList>
    </citation>
    <scope>NUCLEOTIDE SEQUENCE</scope>
</reference>
<name>A0A448WE51_9PLAT</name>
<dbReference type="PANTHER" id="PTHR45706">
    <property type="entry name" value="TYROSINE-PROTEIN PHOSPHATASE"/>
    <property type="match status" value="1"/>
</dbReference>
<organism evidence="3 4">
    <name type="scientific">Protopolystoma xenopodis</name>
    <dbReference type="NCBI Taxonomy" id="117903"/>
    <lineage>
        <taxon>Eukaryota</taxon>
        <taxon>Metazoa</taxon>
        <taxon>Spiralia</taxon>
        <taxon>Lophotrochozoa</taxon>
        <taxon>Platyhelminthes</taxon>
        <taxon>Monogenea</taxon>
        <taxon>Polyopisthocotylea</taxon>
        <taxon>Polystomatidea</taxon>
        <taxon>Polystomatidae</taxon>
        <taxon>Protopolystoma</taxon>
    </lineage>
</organism>
<accession>A0A448WE51</accession>
<gene>
    <name evidence="3" type="ORF">PXEA_LOCUS2925</name>
</gene>
<proteinExistence type="predicted"/>
<dbReference type="GO" id="GO:0004725">
    <property type="term" value="F:protein tyrosine phosphatase activity"/>
    <property type="evidence" value="ECO:0007669"/>
    <property type="project" value="TreeGrafter"/>
</dbReference>
<dbReference type="PANTHER" id="PTHR45706:SF4">
    <property type="entry name" value="TYROSINE-PROTEIN PHOSPHATASE"/>
    <property type="match status" value="1"/>
</dbReference>
<dbReference type="Proteomes" id="UP000784294">
    <property type="component" value="Unassembled WGS sequence"/>
</dbReference>
<protein>
    <recommendedName>
        <fullName evidence="2">PDZ domain-containing protein</fullName>
    </recommendedName>
</protein>
<dbReference type="OrthoDB" id="5854685at2759"/>
<sequence length="148" mass="15433">MCTPPDPCSPFQLGRSLASGLTTIGSLDSSGDTQMTSNLEPVQTVAGSTNTNTSLTTTTMTTRLSVGDSSNSGSETAGQVATIRIRPDSAGRFGFNVTGGVNHQTPVLVSRVGYNMPADLCIPRLNEGDQVLFINGHDISNCTHDQVS</sequence>
<evidence type="ECO:0000256" key="1">
    <source>
        <dbReference type="SAM" id="MobiDB-lite"/>
    </source>
</evidence>
<comment type="caution">
    <text evidence="3">The sequence shown here is derived from an EMBL/GenBank/DDBJ whole genome shotgun (WGS) entry which is preliminary data.</text>
</comment>
<keyword evidence="4" id="KW-1185">Reference proteome</keyword>
<dbReference type="InterPro" id="IPR036034">
    <property type="entry name" value="PDZ_sf"/>
</dbReference>
<dbReference type="EMBL" id="CAAALY010006450">
    <property type="protein sequence ID" value="VEL09485.1"/>
    <property type="molecule type" value="Genomic_DNA"/>
</dbReference>
<evidence type="ECO:0000259" key="2">
    <source>
        <dbReference type="PROSITE" id="PS50106"/>
    </source>
</evidence>
<dbReference type="SUPFAM" id="SSF50156">
    <property type="entry name" value="PDZ domain-like"/>
    <property type="match status" value="1"/>
</dbReference>
<feature type="region of interest" description="Disordered" evidence="1">
    <location>
        <begin position="44"/>
        <end position="79"/>
    </location>
</feature>
<dbReference type="PROSITE" id="PS50106">
    <property type="entry name" value="PDZ"/>
    <property type="match status" value="1"/>
</dbReference>
<feature type="domain" description="PDZ" evidence="2">
    <location>
        <begin position="82"/>
        <end position="148"/>
    </location>
</feature>
<dbReference type="Gene3D" id="2.30.42.10">
    <property type="match status" value="1"/>
</dbReference>
<feature type="compositionally biased region" description="Polar residues" evidence="1">
    <location>
        <begin position="63"/>
        <end position="79"/>
    </location>
</feature>
<dbReference type="InterPro" id="IPR001478">
    <property type="entry name" value="PDZ"/>
</dbReference>
<feature type="compositionally biased region" description="Low complexity" evidence="1">
    <location>
        <begin position="48"/>
        <end position="62"/>
    </location>
</feature>